<sequence length="112" mass="12358">MTMLFASKSNREKQSLAHSHRTGLFLGCSSLRSTGSQRNVWGFTAGGLWCRLTDVLTGRRTNLVELSESHDAMLLAVSAQHHHAAVPCPALLHANALPGRHESFMSWLSEEF</sequence>
<dbReference type="EMBL" id="JAHIBW010000020">
    <property type="protein sequence ID" value="KAG7300933.1"/>
    <property type="molecule type" value="Genomic_DNA"/>
</dbReference>
<evidence type="ECO:0000313" key="2">
    <source>
        <dbReference type="Proteomes" id="UP000823941"/>
    </source>
</evidence>
<gene>
    <name evidence="1" type="ORF">JYU34_015283</name>
</gene>
<keyword evidence="2" id="KW-1185">Reference proteome</keyword>
<comment type="caution">
    <text evidence="1">The sequence shown here is derived from an EMBL/GenBank/DDBJ whole genome shotgun (WGS) entry which is preliminary data.</text>
</comment>
<accession>A0ABQ7Q7R4</accession>
<evidence type="ECO:0000313" key="1">
    <source>
        <dbReference type="EMBL" id="KAG7300933.1"/>
    </source>
</evidence>
<name>A0ABQ7Q7R4_PLUXY</name>
<proteinExistence type="predicted"/>
<reference evidence="1 2" key="1">
    <citation type="submission" date="2021-06" db="EMBL/GenBank/DDBJ databases">
        <title>A haploid diamondback moth (Plutella xylostella L.) genome assembly resolves 31 chromosomes and identifies a diamide resistance mutation.</title>
        <authorList>
            <person name="Ward C.M."/>
            <person name="Perry K.D."/>
            <person name="Baker G."/>
            <person name="Powis K."/>
            <person name="Heckel D.G."/>
            <person name="Baxter S.W."/>
        </authorList>
    </citation>
    <scope>NUCLEOTIDE SEQUENCE [LARGE SCALE GENOMIC DNA]</scope>
    <source>
        <strain evidence="1 2">LV</strain>
        <tissue evidence="1">Single pupa</tissue>
    </source>
</reference>
<organism evidence="1 2">
    <name type="scientific">Plutella xylostella</name>
    <name type="common">Diamondback moth</name>
    <name type="synonym">Plutella maculipennis</name>
    <dbReference type="NCBI Taxonomy" id="51655"/>
    <lineage>
        <taxon>Eukaryota</taxon>
        <taxon>Metazoa</taxon>
        <taxon>Ecdysozoa</taxon>
        <taxon>Arthropoda</taxon>
        <taxon>Hexapoda</taxon>
        <taxon>Insecta</taxon>
        <taxon>Pterygota</taxon>
        <taxon>Neoptera</taxon>
        <taxon>Endopterygota</taxon>
        <taxon>Lepidoptera</taxon>
        <taxon>Glossata</taxon>
        <taxon>Ditrysia</taxon>
        <taxon>Yponomeutoidea</taxon>
        <taxon>Plutellidae</taxon>
        <taxon>Plutella</taxon>
    </lineage>
</organism>
<dbReference type="Proteomes" id="UP000823941">
    <property type="component" value="Chromosome 20"/>
</dbReference>
<protein>
    <submittedName>
        <fullName evidence="1">Uncharacterized protein</fullName>
    </submittedName>
</protein>